<feature type="region of interest" description="Disordered" evidence="1">
    <location>
        <begin position="1"/>
        <end position="30"/>
    </location>
</feature>
<evidence type="ECO:0000256" key="1">
    <source>
        <dbReference type="SAM" id="MobiDB-lite"/>
    </source>
</evidence>
<dbReference type="GeneID" id="42004870"/>
<reference evidence="2 3" key="1">
    <citation type="journal article" date="2019" name="Sci. Rep.">
        <title>Comparative genomics of chytrid fungi reveal insights into the obligate biotrophic and pathogenic lifestyle of Synchytrium endobioticum.</title>
        <authorList>
            <person name="van de Vossenberg B.T.L.H."/>
            <person name="Warris S."/>
            <person name="Nguyen H.D.T."/>
            <person name="van Gent-Pelzer M.P.E."/>
            <person name="Joly D.L."/>
            <person name="van de Geest H.C."/>
            <person name="Bonants P.J.M."/>
            <person name="Smith D.S."/>
            <person name="Levesque C.A."/>
            <person name="van der Lee T.A.J."/>
        </authorList>
    </citation>
    <scope>NUCLEOTIDE SEQUENCE [LARGE SCALE GENOMIC DNA]</scope>
    <source>
        <strain evidence="2 3">JEL517</strain>
    </source>
</reference>
<dbReference type="PANTHER" id="PTHR34117:SF1">
    <property type="entry name" value="STYLE CELL-CYCLE INHIBITOR 1"/>
    <property type="match status" value="1"/>
</dbReference>
<comment type="caution">
    <text evidence="2">The sequence shown here is derived from an EMBL/GenBank/DDBJ whole genome shotgun (WGS) entry which is preliminary data.</text>
</comment>
<evidence type="ECO:0000313" key="3">
    <source>
        <dbReference type="Proteomes" id="UP000319731"/>
    </source>
</evidence>
<feature type="compositionally biased region" description="Basic residues" evidence="1">
    <location>
        <begin position="1"/>
        <end position="15"/>
    </location>
</feature>
<proteinExistence type="predicted"/>
<name>A0A507BVT2_9FUNG</name>
<dbReference type="RefSeq" id="XP_031024465.1">
    <property type="nucleotide sequence ID" value="XM_031169573.1"/>
</dbReference>
<dbReference type="Proteomes" id="UP000319731">
    <property type="component" value="Unassembled WGS sequence"/>
</dbReference>
<sequence>MSEHGSRHKESKKRSRNDDEDSEHADSRFGQPKITADDYFKKSSEFRLWLKEKEDLYFTELDASNARKWFDKFVKKWNRSKLSERYYRGIASTELHSSDQTRYKWKLKNVDEDQLMSARDSVDDMTQSTKYLNNTGGDGSNRDDTSKRVMGKFLAFQIHETSYKPNEDMDDEDRLRYEKGMAKKAKKSEQSTHQAVLDEIAPKATGRDAILDKKKSITAYHRQEKDTDPEFKEEFLMGSTSSSFQAAVAERERARQRRDGSRQTKTEEKAAVAQHAVSAYRQKEDATIAMLKAMAENIRK</sequence>
<dbReference type="STRING" id="1806994.A0A507BVT2"/>
<gene>
    <name evidence="2" type="ORF">SmJEL517_g03645</name>
</gene>
<dbReference type="InterPro" id="IPR044688">
    <property type="entry name" value="SCI-1-like"/>
</dbReference>
<keyword evidence="3" id="KW-1185">Reference proteome</keyword>
<dbReference type="AlphaFoldDB" id="A0A507BVT2"/>
<dbReference type="PANTHER" id="PTHR34117">
    <property type="entry name" value="STYLE CELL-CYCLE INHIBITOR 1"/>
    <property type="match status" value="1"/>
</dbReference>
<evidence type="ECO:0000313" key="2">
    <source>
        <dbReference type="EMBL" id="TPX33490.1"/>
    </source>
</evidence>
<accession>A0A507BVT2</accession>
<dbReference type="EMBL" id="QEAO01000020">
    <property type="protein sequence ID" value="TPX33490.1"/>
    <property type="molecule type" value="Genomic_DNA"/>
</dbReference>
<feature type="region of interest" description="Disordered" evidence="1">
    <location>
        <begin position="242"/>
        <end position="278"/>
    </location>
</feature>
<organism evidence="2 3">
    <name type="scientific">Synchytrium microbalum</name>
    <dbReference type="NCBI Taxonomy" id="1806994"/>
    <lineage>
        <taxon>Eukaryota</taxon>
        <taxon>Fungi</taxon>
        <taxon>Fungi incertae sedis</taxon>
        <taxon>Chytridiomycota</taxon>
        <taxon>Chytridiomycota incertae sedis</taxon>
        <taxon>Chytridiomycetes</taxon>
        <taxon>Synchytriales</taxon>
        <taxon>Synchytriaceae</taxon>
        <taxon>Synchytrium</taxon>
    </lineage>
</organism>
<dbReference type="OrthoDB" id="2139939at2759"/>
<protein>
    <submittedName>
        <fullName evidence="2">Uncharacterized protein</fullName>
    </submittedName>
</protein>
<feature type="compositionally biased region" description="Basic and acidic residues" evidence="1">
    <location>
        <begin position="249"/>
        <end position="270"/>
    </location>
</feature>